<comment type="caution">
    <text evidence="2">The sequence shown here is derived from an EMBL/GenBank/DDBJ whole genome shotgun (WGS) entry which is preliminary data.</text>
</comment>
<evidence type="ECO:0000313" key="2">
    <source>
        <dbReference type="EMBL" id="MDN8600300.1"/>
    </source>
</evidence>
<evidence type="ECO:0000313" key="3">
    <source>
        <dbReference type="Proteomes" id="UP001174867"/>
    </source>
</evidence>
<keyword evidence="1" id="KW-0812">Transmembrane</keyword>
<protein>
    <submittedName>
        <fullName evidence="2">TIGR03747 family integrating conjugative element membrane protein</fullName>
    </submittedName>
</protein>
<dbReference type="EMBL" id="JAUJYW010000005">
    <property type="protein sequence ID" value="MDN8600300.1"/>
    <property type="molecule type" value="Genomic_DNA"/>
</dbReference>
<feature type="transmembrane region" description="Helical" evidence="1">
    <location>
        <begin position="134"/>
        <end position="159"/>
    </location>
</feature>
<dbReference type="Pfam" id="PF14348">
    <property type="entry name" value="DtrJ-like"/>
    <property type="match status" value="1"/>
</dbReference>
<evidence type="ECO:0000256" key="1">
    <source>
        <dbReference type="SAM" id="Phobius"/>
    </source>
</evidence>
<reference evidence="2 3" key="1">
    <citation type="submission" date="2023-07" db="EMBL/GenBank/DDBJ databases">
        <title>Citrobacter selenititolerans sp. nov., isolated from seleniferous soil.</title>
        <authorList>
            <person name="Zhang S."/>
            <person name="Li K."/>
            <person name="Peng J."/>
            <person name="Wang H."/>
            <person name="Sun J."/>
            <person name="Guo Y."/>
        </authorList>
    </citation>
    <scope>NUCLEOTIDE SEQUENCE [LARGE SCALE GENOMIC DNA]</scope>
    <source>
        <strain evidence="2 3">S2-9</strain>
    </source>
</reference>
<dbReference type="RefSeq" id="WP_301699303.1">
    <property type="nucleotide sequence ID" value="NZ_JAUJYW010000005.1"/>
</dbReference>
<organism evidence="2 3">
    <name type="scientific">Citrobacter enshiensis</name>
    <dbReference type="NCBI Taxonomy" id="2971264"/>
    <lineage>
        <taxon>Bacteria</taxon>
        <taxon>Pseudomonadati</taxon>
        <taxon>Pseudomonadota</taxon>
        <taxon>Gammaproteobacteria</taxon>
        <taxon>Enterobacterales</taxon>
        <taxon>Enterobacteriaceae</taxon>
        <taxon>Citrobacter</taxon>
    </lineage>
</organism>
<keyword evidence="3" id="KW-1185">Reference proteome</keyword>
<feature type="transmembrane region" description="Helical" evidence="1">
    <location>
        <begin position="20"/>
        <end position="45"/>
    </location>
</feature>
<feature type="transmembrane region" description="Helical" evidence="1">
    <location>
        <begin position="191"/>
        <end position="209"/>
    </location>
</feature>
<gene>
    <name evidence="2" type="ORF">Q0A17_12895</name>
</gene>
<keyword evidence="1" id="KW-0472">Membrane</keyword>
<accession>A0ABT8PVB3</accession>
<proteinExistence type="predicted"/>
<dbReference type="Proteomes" id="UP001174867">
    <property type="component" value="Unassembled WGS sequence"/>
</dbReference>
<sequence>MSDATSGTQNRNIPGPNRGFIATLLSSLGKMCTTLIGSLFFSLMVEWAGMTFLWPEQGVEHSHWMLNTELGWFAQNVTQSLLMDNPARQLNAFLHHLWQGLFLDTGFMPWLEQLRHQPAGHWIRLLETFSQATVYIFLTFVLRVFILLLTLPLFVLAALTGMTDGLVRRDIRRYGRGHESGFIYHHAKRSVMPVFFLTWIVYLSLPFSINPCVILLPSALIFGLSITITTATFKKYL</sequence>
<name>A0ABT8PVB3_9ENTR</name>
<dbReference type="InterPro" id="IPR022266">
    <property type="entry name" value="DtrJ-like"/>
</dbReference>
<dbReference type="NCBIfam" id="TIGR03747">
    <property type="entry name" value="conj_TIGR03747"/>
    <property type="match status" value="1"/>
</dbReference>
<keyword evidence="1" id="KW-1133">Transmembrane helix</keyword>